<keyword evidence="2" id="KW-0472">Membrane</keyword>
<name>A0A7W6F783_9HYPH</name>
<evidence type="ECO:0000256" key="1">
    <source>
        <dbReference type="SAM" id="MobiDB-lite"/>
    </source>
</evidence>
<feature type="compositionally biased region" description="Pro residues" evidence="1">
    <location>
        <begin position="71"/>
        <end position="95"/>
    </location>
</feature>
<dbReference type="AlphaFoldDB" id="A0A7W6F783"/>
<organism evidence="4 5">
    <name type="scientific">Methylobacterium brachythecii</name>
    <dbReference type="NCBI Taxonomy" id="1176177"/>
    <lineage>
        <taxon>Bacteria</taxon>
        <taxon>Pseudomonadati</taxon>
        <taxon>Pseudomonadota</taxon>
        <taxon>Alphaproteobacteria</taxon>
        <taxon>Hyphomicrobiales</taxon>
        <taxon>Methylobacteriaceae</taxon>
        <taxon>Methylobacterium</taxon>
    </lineage>
</organism>
<keyword evidence="6" id="KW-1185">Reference proteome</keyword>
<evidence type="ECO:0000313" key="3">
    <source>
        <dbReference type="EMBL" id="GLS43721.1"/>
    </source>
</evidence>
<feature type="transmembrane region" description="Helical" evidence="2">
    <location>
        <begin position="27"/>
        <end position="46"/>
    </location>
</feature>
<dbReference type="EMBL" id="BSPG01000007">
    <property type="protein sequence ID" value="GLS43721.1"/>
    <property type="molecule type" value="Genomic_DNA"/>
</dbReference>
<evidence type="ECO:0000313" key="5">
    <source>
        <dbReference type="Proteomes" id="UP000517759"/>
    </source>
</evidence>
<protein>
    <submittedName>
        <fullName evidence="4">Cell division septation protein DedD</fullName>
    </submittedName>
</protein>
<feature type="compositionally biased region" description="Polar residues" evidence="1">
    <location>
        <begin position="56"/>
        <end position="67"/>
    </location>
</feature>
<proteinExistence type="predicted"/>
<evidence type="ECO:0000313" key="6">
    <source>
        <dbReference type="Proteomes" id="UP001156881"/>
    </source>
</evidence>
<reference evidence="4 5" key="3">
    <citation type="submission" date="2020-08" db="EMBL/GenBank/DDBJ databases">
        <title>Genomic Encyclopedia of Type Strains, Phase IV (KMG-IV): sequencing the most valuable type-strain genomes for metagenomic binning, comparative biology and taxonomic classification.</title>
        <authorList>
            <person name="Goeker M."/>
        </authorList>
    </citation>
    <scope>NUCLEOTIDE SEQUENCE [LARGE SCALE GENOMIC DNA]</scope>
    <source>
        <strain evidence="4 5">DSM 24105</strain>
    </source>
</reference>
<dbReference type="Proteomes" id="UP000517759">
    <property type="component" value="Unassembled WGS sequence"/>
</dbReference>
<evidence type="ECO:0000256" key="2">
    <source>
        <dbReference type="SAM" id="Phobius"/>
    </source>
</evidence>
<dbReference type="Proteomes" id="UP001156881">
    <property type="component" value="Unassembled WGS sequence"/>
</dbReference>
<sequence>MALDPFSPWFSHETRGGATMSDKLKKALIGALVAVALAVAVSYGLISQQTADKIQTETNQTLSQDQSPAPQQMPPAPQNPAAPAPAAPNPAPAPR</sequence>
<keyword evidence="2" id="KW-1133">Transmembrane helix</keyword>
<gene>
    <name evidence="3" type="ORF">GCM10007884_17060</name>
    <name evidence="4" type="ORF">GGR33_002298</name>
</gene>
<dbReference type="EMBL" id="JACIDN010000004">
    <property type="protein sequence ID" value="MBB3902796.1"/>
    <property type="molecule type" value="Genomic_DNA"/>
</dbReference>
<keyword evidence="4" id="KW-0131">Cell cycle</keyword>
<keyword evidence="4" id="KW-0132">Cell division</keyword>
<comment type="caution">
    <text evidence="4">The sequence shown here is derived from an EMBL/GenBank/DDBJ whole genome shotgun (WGS) entry which is preliminary data.</text>
</comment>
<reference evidence="3" key="1">
    <citation type="journal article" date="2014" name="Int. J. Syst. Evol. Microbiol.">
        <title>Complete genome of a new Firmicutes species belonging to the dominant human colonic microbiota ('Ruminococcus bicirculans') reveals two chromosomes and a selective capacity to utilize plant glucans.</title>
        <authorList>
            <consortium name="NISC Comparative Sequencing Program"/>
            <person name="Wegmann U."/>
            <person name="Louis P."/>
            <person name="Goesmann A."/>
            <person name="Henrissat B."/>
            <person name="Duncan S.H."/>
            <person name="Flint H.J."/>
        </authorList>
    </citation>
    <scope>NUCLEOTIDE SEQUENCE</scope>
    <source>
        <strain evidence="3">NBRC 107710</strain>
    </source>
</reference>
<keyword evidence="2" id="KW-0812">Transmembrane</keyword>
<accession>A0A7W6F783</accession>
<reference evidence="3" key="4">
    <citation type="submission" date="2023-01" db="EMBL/GenBank/DDBJ databases">
        <title>Draft genome sequence of Methylobacterium brachythecii strain NBRC 107710.</title>
        <authorList>
            <person name="Sun Q."/>
            <person name="Mori K."/>
        </authorList>
    </citation>
    <scope>NUCLEOTIDE SEQUENCE</scope>
    <source>
        <strain evidence="3">NBRC 107710</strain>
    </source>
</reference>
<dbReference type="GO" id="GO:0051301">
    <property type="term" value="P:cell division"/>
    <property type="evidence" value="ECO:0007669"/>
    <property type="project" value="UniProtKB-KW"/>
</dbReference>
<reference evidence="6" key="2">
    <citation type="journal article" date="2019" name="Int. J. Syst. Evol. Microbiol.">
        <title>The Global Catalogue of Microorganisms (GCM) 10K type strain sequencing project: providing services to taxonomists for standard genome sequencing and annotation.</title>
        <authorList>
            <consortium name="The Broad Institute Genomics Platform"/>
            <consortium name="The Broad Institute Genome Sequencing Center for Infectious Disease"/>
            <person name="Wu L."/>
            <person name="Ma J."/>
        </authorList>
    </citation>
    <scope>NUCLEOTIDE SEQUENCE [LARGE SCALE GENOMIC DNA]</scope>
    <source>
        <strain evidence="6">NBRC 107710</strain>
    </source>
</reference>
<evidence type="ECO:0000313" key="4">
    <source>
        <dbReference type="EMBL" id="MBB3902796.1"/>
    </source>
</evidence>
<feature type="region of interest" description="Disordered" evidence="1">
    <location>
        <begin position="56"/>
        <end position="95"/>
    </location>
</feature>